<dbReference type="Pfam" id="PF00440">
    <property type="entry name" value="TetR_N"/>
    <property type="match status" value="1"/>
</dbReference>
<dbReference type="STRING" id="36844.SAMN04488501_10289"/>
<evidence type="ECO:0000259" key="3">
    <source>
        <dbReference type="PROSITE" id="PS50977"/>
    </source>
</evidence>
<protein>
    <submittedName>
        <fullName evidence="4">Nucleoid occlusion factor SlmA</fullName>
    </submittedName>
</protein>
<dbReference type="InterPro" id="IPR009057">
    <property type="entry name" value="Homeodomain-like_sf"/>
</dbReference>
<dbReference type="RefSeq" id="WP_052221440.1">
    <property type="nucleotide sequence ID" value="NZ_LHUR01000022.1"/>
</dbReference>
<dbReference type="AlphaFoldDB" id="A0A0L6ZA20"/>
<dbReference type="PATRIC" id="fig|1121318.3.peg.1921"/>
<name>A0A0L6ZA20_9CLOT</name>
<comment type="caution">
    <text evidence="4">The sequence shown here is derived from an EMBL/GenBank/DDBJ whole genome shotgun (WGS) entry which is preliminary data.</text>
</comment>
<accession>A0A0L6ZA20</accession>
<proteinExistence type="predicted"/>
<feature type="DNA-binding region" description="H-T-H motif" evidence="2">
    <location>
        <begin position="31"/>
        <end position="50"/>
    </location>
</feature>
<dbReference type="SUPFAM" id="SSF46689">
    <property type="entry name" value="Homeodomain-like"/>
    <property type="match status" value="1"/>
</dbReference>
<dbReference type="Gene3D" id="1.10.357.10">
    <property type="entry name" value="Tetracycline Repressor, domain 2"/>
    <property type="match status" value="1"/>
</dbReference>
<evidence type="ECO:0000256" key="2">
    <source>
        <dbReference type="PROSITE-ProRule" id="PRU00335"/>
    </source>
</evidence>
<feature type="domain" description="HTH tetR-type" evidence="3">
    <location>
        <begin position="8"/>
        <end position="68"/>
    </location>
</feature>
<evidence type="ECO:0000313" key="4">
    <source>
        <dbReference type="EMBL" id="KOA19815.1"/>
    </source>
</evidence>
<dbReference type="PROSITE" id="PS50977">
    <property type="entry name" value="HTH_TETR_2"/>
    <property type="match status" value="1"/>
</dbReference>
<dbReference type="GO" id="GO:0003677">
    <property type="term" value="F:DNA binding"/>
    <property type="evidence" value="ECO:0007669"/>
    <property type="project" value="UniProtKB-UniRule"/>
</dbReference>
<dbReference type="EMBL" id="LHUR01000022">
    <property type="protein sequence ID" value="KOA19815.1"/>
    <property type="molecule type" value="Genomic_DNA"/>
</dbReference>
<dbReference type="InterPro" id="IPR001647">
    <property type="entry name" value="HTH_TetR"/>
</dbReference>
<gene>
    <name evidence="4" type="primary">slmA</name>
    <name evidence="4" type="ORF">CLHOM_19040</name>
</gene>
<evidence type="ECO:0000313" key="5">
    <source>
        <dbReference type="Proteomes" id="UP000037043"/>
    </source>
</evidence>
<keyword evidence="5" id="KW-1185">Reference proteome</keyword>
<keyword evidence="1 2" id="KW-0238">DNA-binding</keyword>
<evidence type="ECO:0000256" key="1">
    <source>
        <dbReference type="ARBA" id="ARBA00023125"/>
    </source>
</evidence>
<sequence>MKREQRKNDINNRIIVGLLKLMETKTLDSITSIEISKIAAISKRTLYKYYESKTEMYLALVKYSFLQLNQELCYAYSITADHSFEEQIVKLGTVYLDFMTTNDVMANLIVEYNESLYYESHSRQVEEIREIANTYEISILIKKAVANGVRFKVNEEILSLFIWSSLLGFSKLIKDKGIWLERYYGHDVNTMKCEHLELMKNFLKEVIV</sequence>
<dbReference type="Proteomes" id="UP000037043">
    <property type="component" value="Unassembled WGS sequence"/>
</dbReference>
<reference evidence="5" key="1">
    <citation type="submission" date="2015-08" db="EMBL/GenBank/DDBJ databases">
        <title>Genome sequence of the strict anaerobe Clostridium homopropionicum LuHBu1 (DSM 5847T).</title>
        <authorList>
            <person name="Poehlein A."/>
            <person name="Beck M."/>
            <person name="Schiel-Bengelsdorf B."/>
            <person name="Bengelsdorf F.R."/>
            <person name="Daniel R."/>
            <person name="Duerre P."/>
        </authorList>
    </citation>
    <scope>NUCLEOTIDE SEQUENCE [LARGE SCALE GENOMIC DNA]</scope>
    <source>
        <strain evidence="5">DSM 5847</strain>
    </source>
</reference>
<organism evidence="4 5">
    <name type="scientific">Clostridium homopropionicum DSM 5847</name>
    <dbReference type="NCBI Taxonomy" id="1121318"/>
    <lineage>
        <taxon>Bacteria</taxon>
        <taxon>Bacillati</taxon>
        <taxon>Bacillota</taxon>
        <taxon>Clostridia</taxon>
        <taxon>Eubacteriales</taxon>
        <taxon>Clostridiaceae</taxon>
        <taxon>Clostridium</taxon>
    </lineage>
</organism>